<accession>A0A9X1P0I0</accession>
<sequence>MWENFEARLDENDRDRPLPLRRALFDVFRGSGLRPGDGVTKKMASFEFSAGKRLLWEIQNPVNVFLHVKWFDRAEANGFVGELRPYQSGMKDGGRHSALSRDWSFGDADCFVLRIENAEALRRLLGALLEFDNALVLDPAAVVRWIERLRHFFPALDGFDRPDPQFDEAERSYKLDVAVELKTAVTQSRSDQELADAVNTALGKSNLLQWRTYWPMSPKGDADRERLWPALRELLNAALGAADGHPVALEAFANVWIASVPDAKPDAARQIGEFLFLHLAPDAGIYIRHSVRQDLWLEAVGSRFPDHTSMADTYRDEWRFMEAVRRAFAAQGLAPRDMIDVQSALWVVHNYKEEDVEAFSRDAIEAAMDAFDGYPESGEHAAIFGSFGEPRDLWVRSTKDRPNRVYPTKPIVAYLLGHTDIHGGWNRPSGPAARLHNSGYIITDHADRPRPIPDREFLVRGADRIRSCARNYYVAPAREKGAAEVAIRAGDLGRDMALHDRHPAICSALGSEEFQRDAQVSRPTHTLPNPSITTVFTYQLASAEGQETMTFEPAIEMANTTNLILYGPPGTGKTYATAWEAVRLCLGDAAAEPLRGDRHDLMTEYHRLAKEGRIEFVTFHQSFSYEDFVEGLRPTTTANQEGDDEDASTSGGFSLDPHDGVFKVISEKARLDTGDAPAKRLDRSRSIYKIALGQRDSQEDRIREGLDSGLIHLGWGGDINWSDERFDDFEEIRKTWNEQKDAQASGKDPNIEVLYAFRSGLQIGDYVVISDGRDSYRAFGRVSGEYYFDSDAEFHPHRRKVEWIWRNDDGAKRAPFYSRNFRRQSAYRLDPSQIDWDAVEAVVIDPNAELPMSSARPHVLIIDEINRANISKVFGELITLLEVDKRLGCKNEVRVRLPYSGTSFGVPANLHIIGTMNTADRSIALLDTALRRRFTFRELMPDVEELRQAMAARQLDATNLDGIDICKLLQTLNERIEYLFDREHQIGHAYFTGCTTRADVEDVMRHKVIPLLAEYFYEDWSKVAAVLGDGDGTRGSHFLEAKRLVAPAGFADDELGGDKLRWSVKDAFDFSDFSA</sequence>
<proteinExistence type="predicted"/>
<dbReference type="InterPro" id="IPR003593">
    <property type="entry name" value="AAA+_ATPase"/>
</dbReference>
<dbReference type="Proteomes" id="UP001139035">
    <property type="component" value="Unassembled WGS sequence"/>
</dbReference>
<gene>
    <name evidence="2" type="ORF">LZD57_08875</name>
</gene>
<reference evidence="2" key="1">
    <citation type="submission" date="2022-01" db="EMBL/GenBank/DDBJ databases">
        <title>Jiella avicenniae sp. nov., a novel endophytic bacterium isolated from bark of Avicennia marina.</title>
        <authorList>
            <person name="Tuo L."/>
        </authorList>
    </citation>
    <scope>NUCLEOTIDE SEQUENCE</scope>
    <source>
        <strain evidence="2">CBK1P-4</strain>
    </source>
</reference>
<organism evidence="2 3">
    <name type="scientific">Jiella avicenniae</name>
    <dbReference type="NCBI Taxonomy" id="2907202"/>
    <lineage>
        <taxon>Bacteria</taxon>
        <taxon>Pseudomonadati</taxon>
        <taxon>Pseudomonadota</taxon>
        <taxon>Alphaproteobacteria</taxon>
        <taxon>Hyphomicrobiales</taxon>
        <taxon>Aurantimonadaceae</taxon>
        <taxon>Jiella</taxon>
    </lineage>
</organism>
<dbReference type="Pfam" id="PF07728">
    <property type="entry name" value="AAA_5"/>
    <property type="match status" value="1"/>
</dbReference>
<keyword evidence="3" id="KW-1185">Reference proteome</keyword>
<protein>
    <submittedName>
        <fullName evidence="2">AAA family ATPase</fullName>
    </submittedName>
</protein>
<dbReference type="GO" id="GO:0005524">
    <property type="term" value="F:ATP binding"/>
    <property type="evidence" value="ECO:0007669"/>
    <property type="project" value="InterPro"/>
</dbReference>
<dbReference type="AlphaFoldDB" id="A0A9X1P0I0"/>
<dbReference type="GO" id="GO:0016887">
    <property type="term" value="F:ATP hydrolysis activity"/>
    <property type="evidence" value="ECO:0007669"/>
    <property type="project" value="InterPro"/>
</dbReference>
<evidence type="ECO:0000259" key="1">
    <source>
        <dbReference type="SMART" id="SM00382"/>
    </source>
</evidence>
<dbReference type="PANTHER" id="PTHR37291">
    <property type="entry name" value="5-METHYLCYTOSINE-SPECIFIC RESTRICTION ENZYME B"/>
    <property type="match status" value="1"/>
</dbReference>
<dbReference type="SUPFAM" id="SSF52540">
    <property type="entry name" value="P-loop containing nucleoside triphosphate hydrolases"/>
    <property type="match status" value="1"/>
</dbReference>
<comment type="caution">
    <text evidence="2">The sequence shown here is derived from an EMBL/GenBank/DDBJ whole genome shotgun (WGS) entry which is preliminary data.</text>
</comment>
<dbReference type="Gene3D" id="3.40.50.300">
    <property type="entry name" value="P-loop containing nucleotide triphosphate hydrolases"/>
    <property type="match status" value="1"/>
</dbReference>
<name>A0A9X1P0I0_9HYPH</name>
<dbReference type="InterPro" id="IPR052934">
    <property type="entry name" value="Methyl-DNA_Rec/Restrict_Enz"/>
</dbReference>
<dbReference type="EMBL" id="JAJUWU010000007">
    <property type="protein sequence ID" value="MCE7028100.1"/>
    <property type="molecule type" value="Genomic_DNA"/>
</dbReference>
<dbReference type="InterPro" id="IPR011704">
    <property type="entry name" value="ATPase_dyneun-rel_AAA"/>
</dbReference>
<dbReference type="RefSeq" id="WP_233719250.1">
    <property type="nucleotide sequence ID" value="NZ_JAJUWU010000007.1"/>
</dbReference>
<dbReference type="PANTHER" id="PTHR37291:SF1">
    <property type="entry name" value="TYPE IV METHYL-DIRECTED RESTRICTION ENZYME ECOKMCRB SUBUNIT"/>
    <property type="match status" value="1"/>
</dbReference>
<dbReference type="InterPro" id="IPR027417">
    <property type="entry name" value="P-loop_NTPase"/>
</dbReference>
<evidence type="ECO:0000313" key="3">
    <source>
        <dbReference type="Proteomes" id="UP001139035"/>
    </source>
</evidence>
<evidence type="ECO:0000313" key="2">
    <source>
        <dbReference type="EMBL" id="MCE7028100.1"/>
    </source>
</evidence>
<feature type="domain" description="AAA+ ATPase" evidence="1">
    <location>
        <begin position="559"/>
        <end position="944"/>
    </location>
</feature>
<dbReference type="SMART" id="SM00382">
    <property type="entry name" value="AAA"/>
    <property type="match status" value="1"/>
</dbReference>